<feature type="binding site" evidence="12 14">
    <location>
        <position position="325"/>
    </location>
    <ligand>
        <name>ATP</name>
        <dbReference type="ChEBI" id="CHEBI:30616"/>
    </ligand>
</feature>
<feature type="binding site" evidence="12 14">
    <location>
        <begin position="351"/>
        <end position="354"/>
    </location>
    <ligand>
        <name>ATP</name>
        <dbReference type="ChEBI" id="CHEBI:30616"/>
    </ligand>
</feature>
<dbReference type="GO" id="GO:0006096">
    <property type="term" value="P:glycolytic process"/>
    <property type="evidence" value="ECO:0007669"/>
    <property type="project" value="UniProtKB-UniRule"/>
</dbReference>
<evidence type="ECO:0000256" key="9">
    <source>
        <dbReference type="ARBA" id="ARBA00022777"/>
    </source>
</evidence>
<name>A0A9W6P9A6_9ACTN</name>
<dbReference type="PIRSF" id="PIRSF000724">
    <property type="entry name" value="Pgk"/>
    <property type="match status" value="1"/>
</dbReference>
<keyword evidence="17" id="KW-1185">Reference proteome</keyword>
<evidence type="ECO:0000256" key="14">
    <source>
        <dbReference type="PIRSR" id="PIRSR000724-2"/>
    </source>
</evidence>
<evidence type="ECO:0000256" key="7">
    <source>
        <dbReference type="ARBA" id="ARBA00022679"/>
    </source>
</evidence>
<feature type="binding site" evidence="13">
    <location>
        <position position="153"/>
    </location>
    <ligand>
        <name>(2R)-3-phosphoglycerate</name>
        <dbReference type="ChEBI" id="CHEBI:58272"/>
    </ligand>
</feature>
<dbReference type="EC" id="2.7.2.3" evidence="5 12"/>
<dbReference type="FunFam" id="3.40.50.1260:FF:000003">
    <property type="entry name" value="Phosphoglycerate kinase"/>
    <property type="match status" value="1"/>
</dbReference>
<dbReference type="SUPFAM" id="SSF53748">
    <property type="entry name" value="Phosphoglycerate kinase"/>
    <property type="match status" value="1"/>
</dbReference>
<comment type="subcellular location">
    <subcellularLocation>
        <location evidence="12">Cytoplasm</location>
    </subcellularLocation>
</comment>
<evidence type="ECO:0000256" key="6">
    <source>
        <dbReference type="ARBA" id="ARBA00016471"/>
    </source>
</evidence>
<dbReference type="PANTHER" id="PTHR11406:SF23">
    <property type="entry name" value="PHOSPHOGLYCERATE KINASE 1, CHLOROPLASTIC-RELATED"/>
    <property type="match status" value="1"/>
</dbReference>
<comment type="subunit">
    <text evidence="4 12">Monomer.</text>
</comment>
<feature type="binding site" evidence="12 14">
    <location>
        <position position="294"/>
    </location>
    <ligand>
        <name>ATP</name>
        <dbReference type="ChEBI" id="CHEBI:30616"/>
    </ligand>
</feature>
<dbReference type="AlphaFoldDB" id="A0A9W6P9A6"/>
<dbReference type="Pfam" id="PF00162">
    <property type="entry name" value="PGK"/>
    <property type="match status" value="1"/>
</dbReference>
<dbReference type="RefSeq" id="WP_285760919.1">
    <property type="nucleotide sequence ID" value="NZ_BSQG01000007.1"/>
</dbReference>
<dbReference type="Proteomes" id="UP001165092">
    <property type="component" value="Unassembled WGS sequence"/>
</dbReference>
<evidence type="ECO:0000256" key="8">
    <source>
        <dbReference type="ARBA" id="ARBA00022741"/>
    </source>
</evidence>
<comment type="catalytic activity">
    <reaction evidence="1 12 15">
        <text>(2R)-3-phosphoglycerate + ATP = (2R)-3-phospho-glyceroyl phosphate + ADP</text>
        <dbReference type="Rhea" id="RHEA:14801"/>
        <dbReference type="ChEBI" id="CHEBI:30616"/>
        <dbReference type="ChEBI" id="CHEBI:57604"/>
        <dbReference type="ChEBI" id="CHEBI:58272"/>
        <dbReference type="ChEBI" id="CHEBI:456216"/>
        <dbReference type="EC" id="2.7.2.3"/>
    </reaction>
</comment>
<dbReference type="GO" id="GO:0005524">
    <property type="term" value="F:ATP binding"/>
    <property type="evidence" value="ECO:0007669"/>
    <property type="project" value="UniProtKB-KW"/>
</dbReference>
<dbReference type="GO" id="GO:0006094">
    <property type="term" value="P:gluconeogenesis"/>
    <property type="evidence" value="ECO:0007669"/>
    <property type="project" value="TreeGrafter"/>
</dbReference>
<feature type="binding site" evidence="12">
    <location>
        <position position="153"/>
    </location>
    <ligand>
        <name>substrate</name>
    </ligand>
</feature>
<evidence type="ECO:0000256" key="10">
    <source>
        <dbReference type="ARBA" id="ARBA00022840"/>
    </source>
</evidence>
<dbReference type="InterPro" id="IPR036043">
    <property type="entry name" value="Phosphoglycerate_kinase_sf"/>
</dbReference>
<feature type="binding site" evidence="12">
    <location>
        <position position="34"/>
    </location>
    <ligand>
        <name>substrate</name>
    </ligand>
</feature>
<evidence type="ECO:0000313" key="16">
    <source>
        <dbReference type="EMBL" id="GLU49404.1"/>
    </source>
</evidence>
<feature type="binding site" evidence="12 13">
    <location>
        <begin position="19"/>
        <end position="21"/>
    </location>
    <ligand>
        <name>substrate</name>
    </ligand>
</feature>
<evidence type="ECO:0000256" key="2">
    <source>
        <dbReference type="ARBA" id="ARBA00004838"/>
    </source>
</evidence>
<dbReference type="PROSITE" id="PS00111">
    <property type="entry name" value="PGLYCERATE_KINASE"/>
    <property type="match status" value="1"/>
</dbReference>
<organism evidence="16 17">
    <name type="scientific">Nocardiopsis ansamitocini</name>
    <dbReference type="NCBI Taxonomy" id="1670832"/>
    <lineage>
        <taxon>Bacteria</taxon>
        <taxon>Bacillati</taxon>
        <taxon>Actinomycetota</taxon>
        <taxon>Actinomycetes</taxon>
        <taxon>Streptosporangiales</taxon>
        <taxon>Nocardiopsidaceae</taxon>
        <taxon>Nocardiopsis</taxon>
    </lineage>
</organism>
<dbReference type="InterPro" id="IPR015824">
    <property type="entry name" value="Phosphoglycerate_kinase_N"/>
</dbReference>
<evidence type="ECO:0000256" key="4">
    <source>
        <dbReference type="ARBA" id="ARBA00011245"/>
    </source>
</evidence>
<keyword evidence="12" id="KW-0963">Cytoplasm</keyword>
<dbReference type="HAMAP" id="MF_00145">
    <property type="entry name" value="Phosphoglyc_kinase"/>
    <property type="match status" value="1"/>
</dbReference>
<dbReference type="EMBL" id="BSQG01000007">
    <property type="protein sequence ID" value="GLU49404.1"/>
    <property type="molecule type" value="Genomic_DNA"/>
</dbReference>
<keyword evidence="7 12" id="KW-0808">Transferase</keyword>
<evidence type="ECO:0000256" key="12">
    <source>
        <dbReference type="HAMAP-Rule" id="MF_00145"/>
    </source>
</evidence>
<evidence type="ECO:0000256" key="1">
    <source>
        <dbReference type="ARBA" id="ARBA00000642"/>
    </source>
</evidence>
<dbReference type="FunFam" id="3.40.50.1260:FF:000006">
    <property type="entry name" value="Phosphoglycerate kinase"/>
    <property type="match status" value="1"/>
</dbReference>
<evidence type="ECO:0000256" key="3">
    <source>
        <dbReference type="ARBA" id="ARBA00008982"/>
    </source>
</evidence>
<feature type="binding site" evidence="12 13">
    <location>
        <begin position="57"/>
        <end position="60"/>
    </location>
    <ligand>
        <name>substrate</name>
    </ligand>
</feature>
<comment type="caution">
    <text evidence="16">The sequence shown here is derived from an EMBL/GenBank/DDBJ whole genome shotgun (WGS) entry which is preliminary data.</text>
</comment>
<gene>
    <name evidence="12 16" type="primary">pgk</name>
    <name evidence="16" type="ORF">Nans01_37550</name>
</gene>
<protein>
    <recommendedName>
        <fullName evidence="6 12">Phosphoglycerate kinase</fullName>
        <ecNumber evidence="5 12">2.7.2.3</ecNumber>
    </recommendedName>
</protein>
<dbReference type="InterPro" id="IPR015911">
    <property type="entry name" value="Phosphoglycerate_kinase_CS"/>
</dbReference>
<dbReference type="InterPro" id="IPR001576">
    <property type="entry name" value="Phosphoglycerate_kinase"/>
</dbReference>
<sequence>MRTIEDLDVAGKRVFVRADLNVPLDGDRITDDGRIRASLPTIQKLRERGARVIVGAHLGRPKGQAKPEFSLRPVAARLGELLGTEVRFAVDTAGESARAVTQALSDGEVAVVENLRFEPGETSKDDAERGEFADRLAALAQLYVGDGFGAVHRKHASVFDLPQRLPHAAGGLVFTEVDVLRRLTESPERPYAVVLGGSKVSDKLGVIDNLLETADRILIGGGMVFTFLAAKGLEVGSSLLERDQIDTVNEYLRRARDKGVDFVLPVDVVAAEKFAADAAHDVVAVDAIPADRMGLDIGPESALLFAAALADARTVFWNGPMGVFEMEPYAGGTRAVAQALLDSGAFTVVGGGDSAAAVRALGFDETAFGHISTGGGASLEYLEGKTLPGIAALED</sequence>
<proteinExistence type="inferred from homology"/>
<keyword evidence="11 12" id="KW-0324">Glycolysis</keyword>
<dbReference type="GO" id="GO:0043531">
    <property type="term" value="F:ADP binding"/>
    <property type="evidence" value="ECO:0007669"/>
    <property type="project" value="TreeGrafter"/>
</dbReference>
<keyword evidence="10 12" id="KW-0067">ATP-binding</keyword>
<evidence type="ECO:0000256" key="15">
    <source>
        <dbReference type="RuleBase" id="RU000532"/>
    </source>
</evidence>
<dbReference type="PANTHER" id="PTHR11406">
    <property type="entry name" value="PHOSPHOGLYCERATE KINASE"/>
    <property type="match status" value="1"/>
</dbReference>
<keyword evidence="8 12" id="KW-0547">Nucleotide-binding</keyword>
<reference evidence="16" key="1">
    <citation type="submission" date="2023-02" db="EMBL/GenBank/DDBJ databases">
        <title>Nocardiopsis ansamitocini NBRC 112285.</title>
        <authorList>
            <person name="Ichikawa N."/>
            <person name="Sato H."/>
            <person name="Tonouchi N."/>
        </authorList>
    </citation>
    <scope>NUCLEOTIDE SEQUENCE</scope>
    <source>
        <strain evidence="16">NBRC 112285</strain>
    </source>
</reference>
<evidence type="ECO:0000256" key="5">
    <source>
        <dbReference type="ARBA" id="ARBA00013061"/>
    </source>
</evidence>
<dbReference type="GO" id="GO:0004618">
    <property type="term" value="F:phosphoglycerate kinase activity"/>
    <property type="evidence" value="ECO:0007669"/>
    <property type="project" value="UniProtKB-UniRule"/>
</dbReference>
<feature type="binding site" evidence="12">
    <location>
        <position position="116"/>
    </location>
    <ligand>
        <name>substrate</name>
    </ligand>
</feature>
<feature type="binding site" evidence="12 14">
    <location>
        <position position="203"/>
    </location>
    <ligand>
        <name>ATP</name>
        <dbReference type="ChEBI" id="CHEBI:30616"/>
    </ligand>
</feature>
<keyword evidence="9 12" id="KW-0418">Kinase</keyword>
<feature type="binding site" evidence="13">
    <location>
        <position position="34"/>
    </location>
    <ligand>
        <name>(2R)-3-phosphoglycerate</name>
        <dbReference type="ChEBI" id="CHEBI:58272"/>
    </ligand>
</feature>
<comment type="similarity">
    <text evidence="3 12 15">Belongs to the phosphoglycerate kinase family.</text>
</comment>
<evidence type="ECO:0000313" key="17">
    <source>
        <dbReference type="Proteomes" id="UP001165092"/>
    </source>
</evidence>
<dbReference type="Gene3D" id="3.40.50.1260">
    <property type="entry name" value="Phosphoglycerate kinase, N-terminal domain"/>
    <property type="match status" value="2"/>
</dbReference>
<dbReference type="GO" id="GO:0005829">
    <property type="term" value="C:cytosol"/>
    <property type="evidence" value="ECO:0007669"/>
    <property type="project" value="TreeGrafter"/>
</dbReference>
<comment type="pathway">
    <text evidence="2 12">Carbohydrate degradation; glycolysis; pyruvate from D-glyceraldehyde 3-phosphate: step 2/5.</text>
</comment>
<evidence type="ECO:0000256" key="11">
    <source>
        <dbReference type="ARBA" id="ARBA00023152"/>
    </source>
</evidence>
<evidence type="ECO:0000256" key="13">
    <source>
        <dbReference type="PIRSR" id="PIRSR000724-1"/>
    </source>
</evidence>
<accession>A0A9W6P9A6</accession>
<dbReference type="PRINTS" id="PR00477">
    <property type="entry name" value="PHGLYCKINASE"/>
</dbReference>
<feature type="binding site" evidence="13">
    <location>
        <position position="116"/>
    </location>
    <ligand>
        <name>(2R)-3-phosphoglycerate</name>
        <dbReference type="ChEBI" id="CHEBI:58272"/>
    </ligand>
</feature>